<dbReference type="InterPro" id="IPR023347">
    <property type="entry name" value="Lysozyme_dom_sf"/>
</dbReference>
<dbReference type="PANTHER" id="PTHR38107:SF3">
    <property type="entry name" value="LYSOZYME RRRD-RELATED"/>
    <property type="match status" value="1"/>
</dbReference>
<evidence type="ECO:0000313" key="5">
    <source>
        <dbReference type="EMBL" id="AKJ74260.1"/>
    </source>
</evidence>
<dbReference type="CDD" id="cd00737">
    <property type="entry name" value="lyz_endolysin_autolysin"/>
    <property type="match status" value="1"/>
</dbReference>
<dbReference type="GO" id="GO:0016998">
    <property type="term" value="P:cell wall macromolecule catabolic process"/>
    <property type="evidence" value="ECO:0007669"/>
    <property type="project" value="InterPro"/>
</dbReference>
<accession>A0A0N7CEK9</accession>
<keyword evidence="2 4" id="KW-0081">Bacteriolytic enzyme</keyword>
<gene>
    <name evidence="5" type="ORF">SP25_28</name>
</gene>
<dbReference type="Pfam" id="PF00959">
    <property type="entry name" value="Phage_lysozyme"/>
    <property type="match status" value="1"/>
</dbReference>
<dbReference type="GO" id="GO:0009253">
    <property type="term" value="P:peptidoglycan catabolic process"/>
    <property type="evidence" value="ECO:0007669"/>
    <property type="project" value="InterPro"/>
</dbReference>
<keyword evidence="4" id="KW-0378">Hydrolase</keyword>
<evidence type="ECO:0000313" key="6">
    <source>
        <dbReference type="Proteomes" id="UP000225559"/>
    </source>
</evidence>
<dbReference type="Gene3D" id="1.10.530.40">
    <property type="match status" value="1"/>
</dbReference>
<protein>
    <recommendedName>
        <fullName evidence="4">Lysozyme</fullName>
        <ecNumber evidence="4">3.2.1.17</ecNumber>
    </recommendedName>
</protein>
<sequence>MDGNSVASGMTITAEKSSELLKEDLQWVEDAISSLVRVPLNQNQYDALCSLIFNIGKSAFAGSTVLRQLNLKNYQAAADAFLLWKKAGKDPDILLPRRRRERALFLS</sequence>
<evidence type="ECO:0000256" key="1">
    <source>
        <dbReference type="ARBA" id="ARBA00022529"/>
    </source>
</evidence>
<evidence type="ECO:0000256" key="2">
    <source>
        <dbReference type="ARBA" id="ARBA00022638"/>
    </source>
</evidence>
<evidence type="ECO:0000256" key="4">
    <source>
        <dbReference type="RuleBase" id="RU003788"/>
    </source>
</evidence>
<dbReference type="InterPro" id="IPR023346">
    <property type="entry name" value="Lysozyme-like_dom_sf"/>
</dbReference>
<keyword evidence="1 4" id="KW-0929">Antimicrobial</keyword>
<dbReference type="Proteomes" id="UP000225559">
    <property type="component" value="Segment"/>
</dbReference>
<dbReference type="EMBL" id="KR296687">
    <property type="protein sequence ID" value="AKJ74260.1"/>
    <property type="molecule type" value="Genomic_DNA"/>
</dbReference>
<keyword evidence="3" id="KW-1035">Host cytoplasm</keyword>
<dbReference type="InterPro" id="IPR002196">
    <property type="entry name" value="Glyco_hydro_24"/>
</dbReference>
<dbReference type="GO" id="GO:0003796">
    <property type="term" value="F:lysozyme activity"/>
    <property type="evidence" value="ECO:0007669"/>
    <property type="project" value="UniProtKB-EC"/>
</dbReference>
<evidence type="ECO:0000256" key="3">
    <source>
        <dbReference type="ARBA" id="ARBA00023200"/>
    </source>
</evidence>
<dbReference type="InterPro" id="IPR051018">
    <property type="entry name" value="Bacteriophage_GH24"/>
</dbReference>
<dbReference type="GO" id="GO:0042742">
    <property type="term" value="P:defense response to bacterium"/>
    <property type="evidence" value="ECO:0007669"/>
    <property type="project" value="UniProtKB-KW"/>
</dbReference>
<comment type="catalytic activity">
    <reaction evidence="4">
        <text>Hydrolysis of (1-&gt;4)-beta-linkages between N-acetylmuramic acid and N-acetyl-D-glucosamine residues in a peptidoglycan and between N-acetyl-D-glucosamine residues in chitodextrins.</text>
        <dbReference type="EC" id="3.2.1.17"/>
    </reaction>
</comment>
<dbReference type="PANTHER" id="PTHR38107">
    <property type="match status" value="1"/>
</dbReference>
<organism evidence="5 6">
    <name type="scientific">Salmonella phage 25</name>
    <dbReference type="NCBI Taxonomy" id="1654886"/>
    <lineage>
        <taxon>Viruses</taxon>
        <taxon>Duplodnaviria</taxon>
        <taxon>Heunggongvirae</taxon>
        <taxon>Uroviricota</taxon>
        <taxon>Caudoviricetes</taxon>
        <taxon>Lederbergvirus</taxon>
        <taxon>Salmonella phage P22</taxon>
    </lineage>
</organism>
<dbReference type="InterPro" id="IPR033907">
    <property type="entry name" value="Endolysin_autolysin"/>
</dbReference>
<dbReference type="GO" id="GO:0031640">
    <property type="term" value="P:killing of cells of another organism"/>
    <property type="evidence" value="ECO:0007669"/>
    <property type="project" value="UniProtKB-KW"/>
</dbReference>
<dbReference type="SUPFAM" id="SSF53955">
    <property type="entry name" value="Lysozyme-like"/>
    <property type="match status" value="1"/>
</dbReference>
<name>A0A0N7CEK9_BPP22</name>
<proteinExistence type="inferred from homology"/>
<reference evidence="5 6" key="1">
    <citation type="journal article" date="2016" name="Virus Genes">
        <title>Genomic characterization of Salmonella bacteriophages isolated from India.</title>
        <authorList>
            <person name="Karpe Y.A."/>
            <person name="Kanade G.D."/>
            <person name="Pingale K.D."/>
            <person name="Arankalle V.A."/>
            <person name="Banerjee K."/>
        </authorList>
    </citation>
    <scope>NUCLEOTIDE SEQUENCE [LARGE SCALE GENOMIC DNA]</scope>
</reference>
<comment type="similarity">
    <text evidence="4">Belongs to the glycosyl hydrolase 24 family.</text>
</comment>
<dbReference type="EC" id="3.2.1.17" evidence="4"/>
<keyword evidence="4" id="KW-0326">Glycosidase</keyword>